<dbReference type="PRINTS" id="PR00474">
    <property type="entry name" value="GLU5KINASE"/>
</dbReference>
<dbReference type="EC" id="2.7.2.8" evidence="8"/>
<dbReference type="InterPro" id="IPR041727">
    <property type="entry name" value="NAGK-C"/>
</dbReference>
<dbReference type="KEGG" id="gsl:JL72_p171"/>
<dbReference type="Pfam" id="PF00696">
    <property type="entry name" value="AA_kinase"/>
    <property type="match status" value="1"/>
</dbReference>
<evidence type="ECO:0000313" key="12">
    <source>
        <dbReference type="Proteomes" id="UP000030680"/>
    </source>
</evidence>
<accession>M2WWU9</accession>
<dbReference type="RefSeq" id="XP_005705000.1">
    <property type="nucleotide sequence ID" value="XM_005704943.1"/>
</dbReference>
<dbReference type="CDD" id="cd04250">
    <property type="entry name" value="AAK_NAGK-C"/>
    <property type="match status" value="1"/>
</dbReference>
<keyword evidence="3 8" id="KW-0028">Amino-acid biosynthesis</keyword>
<sequence>MIIRINFIKYKKQNNMNNNHFNIDQSVNNLNRVQILSEALPYIQKFAGSTIVIKYGGSIMTNNKLKESIVNDIILLSHVGIKPILIHGGGPEINSWLEKLNIKSKFKNGIRITDSNTIEIVEMVLAGKINKEIVSLINKQGSYAVGLTGKDGKLIQCESEEDIEVGLVGKIKHINTNIIKTIINAGYIPVIASIGSDLDGKSYNINADTVAGEIAVSINAEKLILLTNTAGILNDINNNDSLIRLLNIEDIKSLITKRKISGGMIPKVNCCMRALAKGLPAAHIIDGRVFHALLLEIFTDQGIGSMLVNSSNQYINSKH</sequence>
<organism evidence="11 12">
    <name type="scientific">Galdieria sulphuraria</name>
    <name type="common">Red alga</name>
    <dbReference type="NCBI Taxonomy" id="130081"/>
    <lineage>
        <taxon>Eukaryota</taxon>
        <taxon>Rhodophyta</taxon>
        <taxon>Bangiophyceae</taxon>
        <taxon>Galdieriales</taxon>
        <taxon>Galdieriaceae</taxon>
        <taxon>Galdieria</taxon>
    </lineage>
</organism>
<dbReference type="FunFam" id="3.40.1160.10:FF:000004">
    <property type="entry name" value="Acetylglutamate kinase"/>
    <property type="match status" value="1"/>
</dbReference>
<dbReference type="AlphaFoldDB" id="M2WWU9"/>
<dbReference type="InterPro" id="IPR037528">
    <property type="entry name" value="ArgB"/>
</dbReference>
<dbReference type="Proteomes" id="UP000030680">
    <property type="component" value="Unassembled WGS sequence"/>
</dbReference>
<dbReference type="GO" id="GO:0003991">
    <property type="term" value="F:acetylglutamate kinase activity"/>
    <property type="evidence" value="ECO:0007669"/>
    <property type="project" value="UniProtKB-UniRule"/>
</dbReference>
<evidence type="ECO:0000256" key="4">
    <source>
        <dbReference type="ARBA" id="ARBA00022679"/>
    </source>
</evidence>
<dbReference type="KEGG" id="gsl:Gasu_40250"/>
<comment type="function">
    <text evidence="8">Catalyzes the ATP-dependent phosphorylation of N-acetyl-L-glutamate.</text>
</comment>
<comment type="pathway">
    <text evidence="1 8">Amino-acid biosynthesis; L-arginine biosynthesis; N(2)-acetyl-L-ornithine from L-glutamate: step 2/4.</text>
</comment>
<evidence type="ECO:0000256" key="5">
    <source>
        <dbReference type="ARBA" id="ARBA00022741"/>
    </source>
</evidence>
<keyword evidence="7 8" id="KW-0067">ATP-binding</keyword>
<evidence type="ECO:0000313" key="10">
    <source>
        <dbReference type="EMBL" id="AIG92485.1"/>
    </source>
</evidence>
<evidence type="ECO:0000256" key="7">
    <source>
        <dbReference type="ARBA" id="ARBA00022840"/>
    </source>
</evidence>
<dbReference type="InterPro" id="IPR001057">
    <property type="entry name" value="Glu/AcGlu_kinase"/>
</dbReference>
<evidence type="ECO:0000256" key="6">
    <source>
        <dbReference type="ARBA" id="ARBA00022777"/>
    </source>
</evidence>
<dbReference type="HAMAP" id="MF_00082">
    <property type="entry name" value="ArgB"/>
    <property type="match status" value="1"/>
</dbReference>
<dbReference type="GO" id="GO:0005524">
    <property type="term" value="F:ATP binding"/>
    <property type="evidence" value="ECO:0007669"/>
    <property type="project" value="UniProtKB-UniRule"/>
</dbReference>
<dbReference type="UniPathway" id="UPA00068">
    <property type="reaction ID" value="UER00107"/>
</dbReference>
<protein>
    <recommendedName>
        <fullName evidence="8">Acetylglutamate kinase</fullName>
        <ecNumber evidence="8">2.7.2.8</ecNumber>
    </recommendedName>
    <alternativeName>
        <fullName evidence="8">N-acetyl-L-glutamate 5-phosphotransferase</fullName>
    </alternativeName>
    <alternativeName>
        <fullName evidence="8">NAG kinase</fullName>
        <shortName evidence="8">NAGK</shortName>
    </alternativeName>
</protein>
<keyword evidence="10" id="KW-0934">Plastid</keyword>
<feature type="binding site" evidence="8">
    <location>
        <position position="111"/>
    </location>
    <ligand>
        <name>substrate</name>
    </ligand>
</feature>
<keyword evidence="6 8" id="KW-0418">Kinase</keyword>
<dbReference type="GO" id="GO:0009507">
    <property type="term" value="C:chloroplast"/>
    <property type="evidence" value="ECO:0007669"/>
    <property type="project" value="EnsemblPlants"/>
</dbReference>
<evidence type="ECO:0000256" key="8">
    <source>
        <dbReference type="HAMAP-Rule" id="MF_00082"/>
    </source>
</evidence>
<dbReference type="GeneID" id="20005525"/>
<evidence type="ECO:0000259" key="9">
    <source>
        <dbReference type="Pfam" id="PF00696"/>
    </source>
</evidence>
<reference evidence="12" key="1">
    <citation type="journal article" date="2013" name="Science">
        <title>Gene transfer from bacteria and archaea facilitated evolution of an extremophilic eukaryote.</title>
        <authorList>
            <person name="Schonknecht G."/>
            <person name="Chen W.H."/>
            <person name="Ternes C.M."/>
            <person name="Barbier G.G."/>
            <person name="Shrestha R.P."/>
            <person name="Stanke M."/>
            <person name="Brautigam A."/>
            <person name="Baker B.J."/>
            <person name="Banfield J.F."/>
            <person name="Garavito R.M."/>
            <person name="Carr K."/>
            <person name="Wilkerson C."/>
            <person name="Rensing S.A."/>
            <person name="Gagneul D."/>
            <person name="Dickenson N.E."/>
            <person name="Oesterhelt C."/>
            <person name="Lercher M.J."/>
            <person name="Weber A.P."/>
        </authorList>
    </citation>
    <scope>NUCLEOTIDE SEQUENCE [LARGE SCALE GENOMIC DNA]</scope>
    <source>
        <strain evidence="12">074W</strain>
    </source>
</reference>
<dbReference type="GO" id="GO:0034618">
    <property type="term" value="F:arginine binding"/>
    <property type="evidence" value="ECO:0007669"/>
    <property type="project" value="EnsemblPlants"/>
</dbReference>
<evidence type="ECO:0000313" key="11">
    <source>
        <dbReference type="EMBL" id="EME28480.1"/>
    </source>
</evidence>
<dbReference type="EMBL" id="KB454519">
    <property type="protein sequence ID" value="EME28480.1"/>
    <property type="molecule type" value="Genomic_DNA"/>
</dbReference>
<keyword evidence="2 8" id="KW-0055">Arginine biosynthesis</keyword>
<proteinExistence type="inferred from homology"/>
<feature type="domain" description="Aspartate/glutamate/uridylate kinase" evidence="9">
    <location>
        <begin position="50"/>
        <end position="285"/>
    </location>
</feature>
<dbReference type="RefSeq" id="YP_009051039.1">
    <property type="nucleotide sequence ID" value="NC_024665.1"/>
</dbReference>
<keyword evidence="12" id="KW-1185">Reference proteome</keyword>
<reference evidence="11" key="2">
    <citation type="journal article" date="2013" name="Science">
        <title>Gene Transfer from Bacteria and Archaea Facilitated Evolution of an Extremophilic Eukaryote.</title>
        <authorList>
            <person name="Schoenknecht G."/>
            <person name="Chen W.-H."/>
            <person name="Ternes C.M."/>
            <person name="Barbier G.G."/>
            <person name="Shrestha R.P."/>
            <person name="Stanke M."/>
            <person name="Brautigam A."/>
            <person name="Baker B.J."/>
            <person name="Banfield J.F."/>
            <person name="Garavito R.M."/>
            <person name="Carr K."/>
            <person name="Wilkerson C."/>
            <person name="Rensing S.A."/>
            <person name="Gagneul D."/>
            <person name="Dickenson N.E."/>
            <person name="Oesterhelt C."/>
            <person name="Lercher M.J."/>
            <person name="Weber A.P.M."/>
        </authorList>
    </citation>
    <scope>NUCLEOTIDE SEQUENCE</scope>
    <source>
        <strain evidence="11">074W</strain>
    </source>
</reference>
<geneLocation type="plastid" evidence="10"/>
<dbReference type="GO" id="GO:0042450">
    <property type="term" value="P:L-arginine biosynthetic process via ornithine"/>
    <property type="evidence" value="ECO:0007669"/>
    <property type="project" value="UniProtKB-UniRule"/>
</dbReference>
<dbReference type="STRING" id="130081.M2WWU9"/>
<gene>
    <name evidence="8 10" type="primary">argB</name>
    <name evidence="11" type="ORF">Gasu_40250</name>
</gene>
<dbReference type="EMBL" id="KJ700459">
    <property type="protein sequence ID" value="AIG92485.1"/>
    <property type="molecule type" value="Genomic_DNA"/>
</dbReference>
<feature type="site" description="Transition state stabilizer" evidence="8">
    <location>
        <position position="267"/>
    </location>
</feature>
<dbReference type="PIRSF" id="PIRSF000728">
    <property type="entry name" value="NAGK"/>
    <property type="match status" value="1"/>
</dbReference>
<dbReference type="NCBIfam" id="TIGR00761">
    <property type="entry name" value="argB"/>
    <property type="match status" value="1"/>
</dbReference>
<evidence type="ECO:0000256" key="1">
    <source>
        <dbReference type="ARBA" id="ARBA00004828"/>
    </source>
</evidence>
<dbReference type="PANTHER" id="PTHR23342:SF0">
    <property type="entry name" value="N-ACETYLGLUTAMATE SYNTHASE, MITOCHONDRIAL"/>
    <property type="match status" value="1"/>
</dbReference>
<dbReference type="InterPro" id="IPR036393">
    <property type="entry name" value="AceGlu_kinase-like_sf"/>
</dbReference>
<dbReference type="PANTHER" id="PTHR23342">
    <property type="entry name" value="N-ACETYLGLUTAMATE SYNTHASE"/>
    <property type="match status" value="1"/>
</dbReference>
<dbReference type="eggNOG" id="KOG2436">
    <property type="taxonomic scope" value="Eukaryota"/>
</dbReference>
<feature type="binding site" evidence="8">
    <location>
        <position position="204"/>
    </location>
    <ligand>
        <name>substrate</name>
    </ligand>
</feature>
<dbReference type="GeneID" id="17087312"/>
<comment type="catalytic activity">
    <reaction evidence="8">
        <text>N-acetyl-L-glutamate + ATP = N-acetyl-L-glutamyl 5-phosphate + ADP</text>
        <dbReference type="Rhea" id="RHEA:14629"/>
        <dbReference type="ChEBI" id="CHEBI:30616"/>
        <dbReference type="ChEBI" id="CHEBI:44337"/>
        <dbReference type="ChEBI" id="CHEBI:57936"/>
        <dbReference type="ChEBI" id="CHEBI:456216"/>
        <dbReference type="EC" id="2.7.2.8"/>
    </reaction>
</comment>
<dbReference type="Gramene" id="EME28480">
    <property type="protein sequence ID" value="EME28480"/>
    <property type="gene ID" value="Gasu_40250"/>
</dbReference>
<dbReference type="OrthoDB" id="438291at2759"/>
<keyword evidence="5 8" id="KW-0547">Nucleotide-binding</keyword>
<feature type="binding site" evidence="8">
    <location>
        <begin position="89"/>
        <end position="90"/>
    </location>
    <ligand>
        <name>substrate</name>
    </ligand>
</feature>
<keyword evidence="4 8" id="KW-0808">Transferase</keyword>
<dbReference type="Gene3D" id="3.40.1160.10">
    <property type="entry name" value="Acetylglutamate kinase-like"/>
    <property type="match status" value="1"/>
</dbReference>
<dbReference type="OMA" id="EGLYEDW"/>
<evidence type="ECO:0000256" key="2">
    <source>
        <dbReference type="ARBA" id="ARBA00022571"/>
    </source>
</evidence>
<dbReference type="InterPro" id="IPR001048">
    <property type="entry name" value="Asp/Glu/Uridylate_kinase"/>
</dbReference>
<dbReference type="InterPro" id="IPR004662">
    <property type="entry name" value="AcgluKinase_fam"/>
</dbReference>
<comment type="similarity">
    <text evidence="8">Belongs to the acetylglutamate kinase family. ArgB subfamily.</text>
</comment>
<name>M2WWU9_GALSU</name>
<reference evidence="10" key="3">
    <citation type="journal article" date="2015" name="Genome Biol. Evol.">
        <title>Extreme features of the Galdieria sulphuraria organellar genomes: a consequence of polyextremophily?</title>
        <authorList>
            <person name="Jain K."/>
            <person name="Krause K."/>
            <person name="Grewe F."/>
            <person name="Nelson G.F."/>
            <person name="Weber A.P."/>
            <person name="Christensen A.C."/>
            <person name="Mower J.P."/>
        </authorList>
    </citation>
    <scope>NUCLEOTIDE SEQUENCE</scope>
    <source>
        <strain evidence="10">074W</strain>
    </source>
</reference>
<evidence type="ECO:0000256" key="3">
    <source>
        <dbReference type="ARBA" id="ARBA00022605"/>
    </source>
</evidence>
<feature type="site" description="Transition state stabilizer" evidence="8">
    <location>
        <position position="54"/>
    </location>
</feature>
<dbReference type="SUPFAM" id="SSF53633">
    <property type="entry name" value="Carbamate kinase-like"/>
    <property type="match status" value="1"/>
</dbReference>